<feature type="transmembrane region" description="Helical" evidence="1">
    <location>
        <begin position="68"/>
        <end position="86"/>
    </location>
</feature>
<protein>
    <submittedName>
        <fullName evidence="2">Uncharacterized protein</fullName>
    </submittedName>
</protein>
<evidence type="ECO:0000256" key="1">
    <source>
        <dbReference type="SAM" id="Phobius"/>
    </source>
</evidence>
<evidence type="ECO:0000313" key="2">
    <source>
        <dbReference type="EMBL" id="GIJ70172.1"/>
    </source>
</evidence>
<keyword evidence="1" id="KW-0472">Membrane</keyword>
<dbReference type="AlphaFoldDB" id="A0A8J3ZU04"/>
<name>A0A8J3ZU04_9ACTN</name>
<comment type="caution">
    <text evidence="2">The sequence shown here is derived from an EMBL/GenBank/DDBJ whole genome shotgun (WGS) entry which is preliminary data.</text>
</comment>
<reference evidence="2" key="1">
    <citation type="submission" date="2021-01" db="EMBL/GenBank/DDBJ databases">
        <title>Whole genome shotgun sequence of Virgisporangium ochraceum NBRC 16418.</title>
        <authorList>
            <person name="Komaki H."/>
            <person name="Tamura T."/>
        </authorList>
    </citation>
    <scope>NUCLEOTIDE SEQUENCE</scope>
    <source>
        <strain evidence="2">NBRC 16418</strain>
    </source>
</reference>
<feature type="transmembrane region" description="Helical" evidence="1">
    <location>
        <begin position="42"/>
        <end position="61"/>
    </location>
</feature>
<gene>
    <name evidence="2" type="ORF">Voc01_050890</name>
</gene>
<sequence>MPARSTTLWIATAIVVLEAVAVWAYIVFLAVATSGEAGAWRVIGYFALYAVAFTVLSVGLWRRRKWTRAPLIVLQLLLSVAGFSLVNNGAPAGAVLVVLAVGCAGLLLVSQTREALG</sequence>
<dbReference type="EMBL" id="BOPH01000073">
    <property type="protein sequence ID" value="GIJ70172.1"/>
    <property type="molecule type" value="Genomic_DNA"/>
</dbReference>
<keyword evidence="1" id="KW-0812">Transmembrane</keyword>
<feature type="transmembrane region" description="Helical" evidence="1">
    <location>
        <begin position="92"/>
        <end position="109"/>
    </location>
</feature>
<feature type="transmembrane region" description="Helical" evidence="1">
    <location>
        <begin position="7"/>
        <end position="30"/>
    </location>
</feature>
<keyword evidence="3" id="KW-1185">Reference proteome</keyword>
<dbReference type="Proteomes" id="UP000635606">
    <property type="component" value="Unassembled WGS sequence"/>
</dbReference>
<dbReference type="RefSeq" id="WP_203930080.1">
    <property type="nucleotide sequence ID" value="NZ_BOPH01000073.1"/>
</dbReference>
<keyword evidence="1" id="KW-1133">Transmembrane helix</keyword>
<evidence type="ECO:0000313" key="3">
    <source>
        <dbReference type="Proteomes" id="UP000635606"/>
    </source>
</evidence>
<organism evidence="2 3">
    <name type="scientific">Virgisporangium ochraceum</name>
    <dbReference type="NCBI Taxonomy" id="65505"/>
    <lineage>
        <taxon>Bacteria</taxon>
        <taxon>Bacillati</taxon>
        <taxon>Actinomycetota</taxon>
        <taxon>Actinomycetes</taxon>
        <taxon>Micromonosporales</taxon>
        <taxon>Micromonosporaceae</taxon>
        <taxon>Virgisporangium</taxon>
    </lineage>
</organism>
<accession>A0A8J3ZU04</accession>
<proteinExistence type="predicted"/>